<protein>
    <submittedName>
        <fullName evidence="2">Uncharacterized protein</fullName>
    </submittedName>
</protein>
<dbReference type="RefSeq" id="WP_236399725.1">
    <property type="nucleotide sequence ID" value="NZ_JAKJHZ010000005.1"/>
</dbReference>
<sequence>MTAETWDWFRWINAGLAGLVVVLLSAGAVARWRAMPRRFKRITPWVIGTYVIIAYGSGEIAASDDTVAPGLRVFLLMLVLVGLIGALAWGFAARDYDE</sequence>
<keyword evidence="1" id="KW-1133">Transmembrane helix</keyword>
<feature type="transmembrane region" description="Helical" evidence="1">
    <location>
        <begin position="12"/>
        <end position="30"/>
    </location>
</feature>
<proteinExistence type="predicted"/>
<accession>A0ABS9H9J9</accession>
<comment type="caution">
    <text evidence="2">The sequence shown here is derived from an EMBL/GenBank/DDBJ whole genome shotgun (WGS) entry which is preliminary data.</text>
</comment>
<keyword evidence="1" id="KW-0472">Membrane</keyword>
<name>A0ABS9H9J9_9ACTN</name>
<keyword evidence="1" id="KW-0812">Transmembrane</keyword>
<feature type="transmembrane region" description="Helical" evidence="1">
    <location>
        <begin position="42"/>
        <end position="61"/>
    </location>
</feature>
<dbReference type="Proteomes" id="UP001201161">
    <property type="component" value="Unassembled WGS sequence"/>
</dbReference>
<organism evidence="2 3">
    <name type="scientific">Nocardioides potassii</name>
    <dbReference type="NCBI Taxonomy" id="2911371"/>
    <lineage>
        <taxon>Bacteria</taxon>
        <taxon>Bacillati</taxon>
        <taxon>Actinomycetota</taxon>
        <taxon>Actinomycetes</taxon>
        <taxon>Propionibacteriales</taxon>
        <taxon>Nocardioidaceae</taxon>
        <taxon>Nocardioides</taxon>
    </lineage>
</organism>
<gene>
    <name evidence="2" type="ORF">L2K70_04685</name>
</gene>
<dbReference type="EMBL" id="JAKJHZ010000005">
    <property type="protein sequence ID" value="MCF6376891.1"/>
    <property type="molecule type" value="Genomic_DNA"/>
</dbReference>
<evidence type="ECO:0000313" key="2">
    <source>
        <dbReference type="EMBL" id="MCF6376891.1"/>
    </source>
</evidence>
<reference evidence="2 3" key="1">
    <citation type="submission" date="2022-01" db="EMBL/GenBank/DDBJ databases">
        <title>Nocardioides sp. nov., an actinomycete isolated from mining soil.</title>
        <authorList>
            <person name="Liu L."/>
        </authorList>
    </citation>
    <scope>NUCLEOTIDE SEQUENCE [LARGE SCALE GENOMIC DNA]</scope>
    <source>
        <strain evidence="2 3">KLBMP 9356</strain>
    </source>
</reference>
<keyword evidence="3" id="KW-1185">Reference proteome</keyword>
<feature type="transmembrane region" description="Helical" evidence="1">
    <location>
        <begin position="73"/>
        <end position="92"/>
    </location>
</feature>
<evidence type="ECO:0000313" key="3">
    <source>
        <dbReference type="Proteomes" id="UP001201161"/>
    </source>
</evidence>
<evidence type="ECO:0000256" key="1">
    <source>
        <dbReference type="SAM" id="Phobius"/>
    </source>
</evidence>